<gene>
    <name evidence="2" type="primary">yycI</name>
    <name evidence="2" type="ORF">N7Z68_12145</name>
</gene>
<dbReference type="InterPro" id="IPR018604">
    <property type="entry name" value="YycI-like"/>
</dbReference>
<protein>
    <submittedName>
        <fullName evidence="2">Two-component system regulatory protein YycI</fullName>
    </submittedName>
</protein>
<dbReference type="Proteomes" id="UP001148125">
    <property type="component" value="Unassembled WGS sequence"/>
</dbReference>
<dbReference type="Pfam" id="PF09648">
    <property type="entry name" value="YycI"/>
    <property type="match status" value="1"/>
</dbReference>
<dbReference type="RefSeq" id="WP_275118747.1">
    <property type="nucleotide sequence ID" value="NZ_JAOTPO010000007.1"/>
</dbReference>
<reference evidence="2" key="1">
    <citation type="submission" date="2024-05" db="EMBL/GenBank/DDBJ databases">
        <title>Alkalihalobacillus sp. strain MEB203 novel alkaliphilic bacterium from Lonar Lake, India.</title>
        <authorList>
            <person name="Joshi A."/>
            <person name="Thite S."/>
            <person name="Mengade P."/>
        </authorList>
    </citation>
    <scope>NUCLEOTIDE SEQUENCE</scope>
    <source>
        <strain evidence="2">MEB 203</strain>
    </source>
</reference>
<evidence type="ECO:0000259" key="1">
    <source>
        <dbReference type="Pfam" id="PF09648"/>
    </source>
</evidence>
<feature type="domain" description="Regulatory protein YycH-like" evidence="1">
    <location>
        <begin position="40"/>
        <end position="248"/>
    </location>
</feature>
<comment type="caution">
    <text evidence="2">The sequence shown here is derived from an EMBL/GenBank/DDBJ whole genome shotgun (WGS) entry which is preliminary data.</text>
</comment>
<organism evidence="2 3">
    <name type="scientific">Alkalihalobacterium chitinilyticum</name>
    <dbReference type="NCBI Taxonomy" id="2980103"/>
    <lineage>
        <taxon>Bacteria</taxon>
        <taxon>Bacillati</taxon>
        <taxon>Bacillota</taxon>
        <taxon>Bacilli</taxon>
        <taxon>Bacillales</taxon>
        <taxon>Bacillaceae</taxon>
        <taxon>Alkalihalobacterium</taxon>
    </lineage>
</organism>
<proteinExistence type="predicted"/>
<evidence type="ECO:0000313" key="2">
    <source>
        <dbReference type="EMBL" id="MDE5414134.1"/>
    </source>
</evidence>
<keyword evidence="3" id="KW-1185">Reference proteome</keyword>
<sequence length="256" mass="30032">MDWSRAKTIFIITFILLNSFLFYQLRELNHHNQITMIIEATLQERLNEMNIVIEDTLDEEIQSGFLVVGKNVVISEEEINGLKDQEVTFVNETTIISRLKEPYPLEQGSMSQQVKSFLEEYVLNGDMYRFSQQEEERNQLQFMQQYDDRIMYSFDEAPLILQLNDQSEIVAYQQMIYEVDETGREQEFLSGLKAIERLLNEQLITANQTITQVDFGYYSFFKQVGDVQVFAPMWRISVDGEDYLINAIDGSVQDVF</sequence>
<dbReference type="EMBL" id="JAOTPO010000007">
    <property type="protein sequence ID" value="MDE5414134.1"/>
    <property type="molecule type" value="Genomic_DNA"/>
</dbReference>
<evidence type="ECO:0000313" key="3">
    <source>
        <dbReference type="Proteomes" id="UP001148125"/>
    </source>
</evidence>
<accession>A0ABT5VIR9</accession>
<dbReference type="Gene3D" id="2.40.128.690">
    <property type="entry name" value="YycH protein, domain 3-like"/>
    <property type="match status" value="1"/>
</dbReference>
<name>A0ABT5VIR9_9BACI</name>